<dbReference type="AlphaFoldDB" id="A0A6J7G1A6"/>
<dbReference type="PANTHER" id="PTHR42913:SF3">
    <property type="entry name" value="64 KDA MITOCHONDRIAL NADH DEHYDROGENASE (EUROFUNG)"/>
    <property type="match status" value="1"/>
</dbReference>
<sequence>MANPALGQTDFPLDDRGRLRLRADLRVEGDDGILEGAWGAGDATAVPDLTGGGFGGFCVPNAQHAVRQAKLLAKNITATIRGEGVRDYFHKNLGVVAGLGLNVGVFQSGGLVLTGYLAWLAHRGYHGLAMPTFERKYRVISGWWNNFWLGRDIASLTAYKTPRASFEEYAVRVR</sequence>
<dbReference type="GO" id="GO:0003955">
    <property type="term" value="F:NAD(P)H dehydrogenase (quinone) activity"/>
    <property type="evidence" value="ECO:0007669"/>
    <property type="project" value="TreeGrafter"/>
</dbReference>
<dbReference type="GO" id="GO:0019646">
    <property type="term" value="P:aerobic electron transport chain"/>
    <property type="evidence" value="ECO:0007669"/>
    <property type="project" value="TreeGrafter"/>
</dbReference>
<evidence type="ECO:0000256" key="4">
    <source>
        <dbReference type="ARBA" id="ARBA00023002"/>
    </source>
</evidence>
<proteinExistence type="predicted"/>
<gene>
    <name evidence="5" type="ORF">UFOPK3516_00778</name>
</gene>
<evidence type="ECO:0000313" key="5">
    <source>
        <dbReference type="EMBL" id="CAB4897763.1"/>
    </source>
</evidence>
<keyword evidence="2" id="KW-0285">Flavoprotein</keyword>
<organism evidence="5">
    <name type="scientific">freshwater metagenome</name>
    <dbReference type="NCBI Taxonomy" id="449393"/>
    <lineage>
        <taxon>unclassified sequences</taxon>
        <taxon>metagenomes</taxon>
        <taxon>ecological metagenomes</taxon>
    </lineage>
</organism>
<dbReference type="PANTHER" id="PTHR42913">
    <property type="entry name" value="APOPTOSIS-INDUCING FACTOR 1"/>
    <property type="match status" value="1"/>
</dbReference>
<evidence type="ECO:0000256" key="2">
    <source>
        <dbReference type="ARBA" id="ARBA00022630"/>
    </source>
</evidence>
<dbReference type="EMBL" id="CAFBMB010000046">
    <property type="protein sequence ID" value="CAB4897763.1"/>
    <property type="molecule type" value="Genomic_DNA"/>
</dbReference>
<evidence type="ECO:0000256" key="1">
    <source>
        <dbReference type="ARBA" id="ARBA00001974"/>
    </source>
</evidence>
<protein>
    <submittedName>
        <fullName evidence="5">Unannotated protein</fullName>
    </submittedName>
</protein>
<dbReference type="Gene3D" id="3.50.50.100">
    <property type="match status" value="1"/>
</dbReference>
<keyword evidence="4" id="KW-0560">Oxidoreductase</keyword>
<name>A0A6J7G1A6_9ZZZZ</name>
<accession>A0A6J7G1A6</accession>
<reference evidence="5" key="1">
    <citation type="submission" date="2020-05" db="EMBL/GenBank/DDBJ databases">
        <authorList>
            <person name="Chiriac C."/>
            <person name="Salcher M."/>
            <person name="Ghai R."/>
            <person name="Kavagutti S V."/>
        </authorList>
    </citation>
    <scope>NUCLEOTIDE SEQUENCE</scope>
</reference>
<comment type="cofactor">
    <cofactor evidence="1">
        <name>FAD</name>
        <dbReference type="ChEBI" id="CHEBI:57692"/>
    </cofactor>
</comment>
<evidence type="ECO:0000256" key="3">
    <source>
        <dbReference type="ARBA" id="ARBA00022827"/>
    </source>
</evidence>
<dbReference type="InterPro" id="IPR051169">
    <property type="entry name" value="NADH-Q_oxidoreductase"/>
</dbReference>
<keyword evidence="3" id="KW-0274">FAD</keyword>